<accession>A0A7Y6IGC1</accession>
<dbReference type="GO" id="GO:0009306">
    <property type="term" value="P:protein secretion"/>
    <property type="evidence" value="ECO:0007669"/>
    <property type="project" value="InterPro"/>
</dbReference>
<proteinExistence type="predicted"/>
<dbReference type="InterPro" id="IPR022536">
    <property type="entry name" value="EspC"/>
</dbReference>
<keyword evidence="2" id="KW-1185">Reference proteome</keyword>
<organism evidence="1 2">
    <name type="scientific">Nonomuraea montanisoli</name>
    <dbReference type="NCBI Taxonomy" id="2741721"/>
    <lineage>
        <taxon>Bacteria</taxon>
        <taxon>Bacillati</taxon>
        <taxon>Actinomycetota</taxon>
        <taxon>Actinomycetes</taxon>
        <taxon>Streptosporangiales</taxon>
        <taxon>Streptosporangiaceae</taxon>
        <taxon>Nonomuraea</taxon>
    </lineage>
</organism>
<dbReference type="RefSeq" id="WP_175595217.1">
    <property type="nucleotide sequence ID" value="NZ_JABWGN010000023.1"/>
</dbReference>
<dbReference type="Pfam" id="PF10824">
    <property type="entry name" value="T7SS_ESX_EspC"/>
    <property type="match status" value="1"/>
</dbReference>
<gene>
    <name evidence="1" type="ORF">HTZ77_41160</name>
</gene>
<dbReference type="EMBL" id="JABWGN010000023">
    <property type="protein sequence ID" value="NUW37768.1"/>
    <property type="molecule type" value="Genomic_DNA"/>
</dbReference>
<reference evidence="1 2" key="1">
    <citation type="submission" date="2020-06" db="EMBL/GenBank/DDBJ databases">
        <title>Nonomuraea sp. SMC257, a novel actinomycete isolated from soil.</title>
        <authorList>
            <person name="Chanama M."/>
        </authorList>
    </citation>
    <scope>NUCLEOTIDE SEQUENCE [LARGE SCALE GENOMIC DNA]</scope>
    <source>
        <strain evidence="1 2">SMC257</strain>
    </source>
</reference>
<evidence type="ECO:0000313" key="2">
    <source>
        <dbReference type="Proteomes" id="UP000586042"/>
    </source>
</evidence>
<comment type="caution">
    <text evidence="1">The sequence shown here is derived from an EMBL/GenBank/DDBJ whole genome shotgun (WGS) entry which is preliminary data.</text>
</comment>
<protein>
    <submittedName>
        <fullName evidence="1">Uncharacterized protein</fullName>
    </submittedName>
</protein>
<dbReference type="AlphaFoldDB" id="A0A7Y6IGC1"/>
<sequence length="100" mass="10994">MSAWAEGFDVAWAHMRRAGTSWSNPAERLREARGLVDGVLAAAPWGQDQYGRQFAADFAARLDGLAGGCEQGARRMDHLEEQVGTAARLYQQVDQPHPRA</sequence>
<evidence type="ECO:0000313" key="1">
    <source>
        <dbReference type="EMBL" id="NUW37768.1"/>
    </source>
</evidence>
<dbReference type="Proteomes" id="UP000586042">
    <property type="component" value="Unassembled WGS sequence"/>
</dbReference>
<name>A0A7Y6IGC1_9ACTN</name>